<feature type="binding site" evidence="1">
    <location>
        <position position="179"/>
    </location>
    <ligand>
        <name>S-adenosyl-L-methionine</name>
        <dbReference type="ChEBI" id="CHEBI:59789"/>
    </ligand>
</feature>
<dbReference type="GO" id="GO:0070475">
    <property type="term" value="P:rRNA base methylation"/>
    <property type="evidence" value="ECO:0007669"/>
    <property type="project" value="UniProtKB-UniRule"/>
</dbReference>
<evidence type="ECO:0000256" key="1">
    <source>
        <dbReference type="HAMAP-Rule" id="MF_00934"/>
    </source>
</evidence>
<dbReference type="PANTHER" id="PTHR37426:SF1">
    <property type="entry name" value="RIBOSOMAL RNA LARGE SUBUNIT METHYLTRANSFERASE J"/>
    <property type="match status" value="1"/>
</dbReference>
<dbReference type="HAMAP" id="MF_00934">
    <property type="entry name" value="23SrRNA_methyltr_J"/>
    <property type="match status" value="1"/>
</dbReference>
<comment type="similarity">
    <text evidence="1">Belongs to the RlmJ family.</text>
</comment>
<dbReference type="eggNOG" id="COG2961">
    <property type="taxonomic scope" value="Bacteria"/>
</dbReference>
<feature type="active site" description="Proton acceptor" evidence="1">
    <location>
        <position position="179"/>
    </location>
</feature>
<keyword evidence="1" id="KW-0949">S-adenosyl-L-methionine</keyword>
<keyword evidence="1" id="KW-0694">RNA-binding</keyword>
<dbReference type="SUPFAM" id="SSF53335">
    <property type="entry name" value="S-adenosyl-L-methionine-dependent methyltransferases"/>
    <property type="match status" value="1"/>
</dbReference>
<feature type="binding site" evidence="1">
    <location>
        <begin position="158"/>
        <end position="159"/>
    </location>
    <ligand>
        <name>S-adenosyl-L-methionine</name>
        <dbReference type="ChEBI" id="CHEBI:59789"/>
    </ligand>
</feature>
<feature type="binding site" evidence="1">
    <location>
        <position position="100"/>
    </location>
    <ligand>
        <name>S-adenosyl-L-methionine</name>
        <dbReference type="ChEBI" id="CHEBI:59789"/>
    </ligand>
</feature>
<dbReference type="Pfam" id="PF04378">
    <property type="entry name" value="RsmJ"/>
    <property type="match status" value="1"/>
</dbReference>
<feature type="binding site" evidence="1">
    <location>
        <position position="19"/>
    </location>
    <ligand>
        <name>S-adenosyl-L-methionine</name>
        <dbReference type="ChEBI" id="CHEBI:59789"/>
    </ligand>
</feature>
<feature type="site" description="Interaction with substrate rRNA" evidence="1">
    <location>
        <position position="4"/>
    </location>
</feature>
<feature type="binding site" evidence="1">
    <location>
        <position position="118"/>
    </location>
    <ligand>
        <name>S-adenosyl-L-methionine</name>
        <dbReference type="ChEBI" id="CHEBI:59789"/>
    </ligand>
</feature>
<sequence length="297" mass="33179">MFSYQHAFHAGNHADVLKHVVLIQTLAYAIQKEAPVFYVDTHAGSGVYSLKGAQAQKSAESETGIHKLWPEKEAPAHIADYLNLIREMNPSGRLQYYPGSPFIAEKVLRSQDRLRLYELHPAEIQNLAKNFQELAKQEQLGGGRPAGRGKRVIVDRNDGFAALKAVLPPPGRRAVVLIDPPYENKMDYQKVVESMADAMKRFPTGTYLIWYPVLQRPESQRFAERLKKTVNQEWLNVTLSIGSQTPDGFGLVSSGMFVVNPPWKLAEELKETMPYLVSVLQKDSGAAYLLEAGTGKS</sequence>
<reference evidence="2 3" key="1">
    <citation type="submission" date="2009-02" db="EMBL/GenBank/DDBJ databases">
        <title>The Genome Sequence of Oxalobacter formigenes OXCC13.</title>
        <authorList>
            <consortium name="The Broad Institute Genome Sequencing Platform"/>
            <person name="Ward D."/>
            <person name="Young S.K."/>
            <person name="Kodira C.D."/>
            <person name="Zeng Q."/>
            <person name="Koehrsen M."/>
            <person name="Alvarado L."/>
            <person name="Berlin A."/>
            <person name="Borenstein D."/>
            <person name="Chen Z."/>
            <person name="Engels R."/>
            <person name="Freedman E."/>
            <person name="Gellesch M."/>
            <person name="Goldberg J."/>
            <person name="Griggs A."/>
            <person name="Gujja S."/>
            <person name="Heiman D."/>
            <person name="Hepburn T."/>
            <person name="Howarth C."/>
            <person name="Jen D."/>
            <person name="Larson L."/>
            <person name="Lewis B."/>
            <person name="Mehta T."/>
            <person name="Park D."/>
            <person name="Pearson M."/>
            <person name="Roberts A."/>
            <person name="Saif S."/>
            <person name="Shea T."/>
            <person name="Shenoy N."/>
            <person name="Sisk P."/>
            <person name="Stolte C."/>
            <person name="Sykes S."/>
            <person name="Walk T."/>
            <person name="White J."/>
            <person name="Yandava C."/>
            <person name="Allison M.J."/>
            <person name="Lander E."/>
            <person name="Nusbaum C."/>
            <person name="Galagan J."/>
            <person name="Birren B."/>
        </authorList>
    </citation>
    <scope>NUCLEOTIDE SEQUENCE [LARGE SCALE GENOMIC DNA]</scope>
    <source>
        <strain evidence="2 3">OXCC13</strain>
    </source>
</reference>
<evidence type="ECO:0000313" key="2">
    <source>
        <dbReference type="EMBL" id="EEO29143.1"/>
    </source>
</evidence>
<proteinExistence type="inferred from homology"/>
<dbReference type="EMBL" id="GG658170">
    <property type="protein sequence ID" value="EEO29143.1"/>
    <property type="molecule type" value="Genomic_DNA"/>
</dbReference>
<feature type="binding site" evidence="1">
    <location>
        <position position="42"/>
    </location>
    <ligand>
        <name>S-adenosyl-L-methionine</name>
        <dbReference type="ChEBI" id="CHEBI:59789"/>
    </ligand>
</feature>
<dbReference type="GeneID" id="77135934"/>
<keyword evidence="1" id="KW-0808">Transferase</keyword>
<dbReference type="OrthoDB" id="9791274at2"/>
<comment type="function">
    <text evidence="1">Specifically methylates the adenine in position 2030 of 23S rRNA.</text>
</comment>
<organism evidence="2 3">
    <name type="scientific">Oxalobacter formigenes OXCC13</name>
    <dbReference type="NCBI Taxonomy" id="556269"/>
    <lineage>
        <taxon>Bacteria</taxon>
        <taxon>Pseudomonadati</taxon>
        <taxon>Pseudomonadota</taxon>
        <taxon>Betaproteobacteria</taxon>
        <taxon>Burkholderiales</taxon>
        <taxon>Oxalobacteraceae</taxon>
        <taxon>Oxalobacter</taxon>
    </lineage>
</organism>
<dbReference type="HOGENOM" id="CLU_061769_0_0_4"/>
<dbReference type="GO" id="GO:0036307">
    <property type="term" value="F:23S rRNA (adenine(2030)-N(6))-methyltransferase activity"/>
    <property type="evidence" value="ECO:0007669"/>
    <property type="project" value="UniProtKB-UniRule"/>
</dbReference>
<dbReference type="GO" id="GO:0003723">
    <property type="term" value="F:RNA binding"/>
    <property type="evidence" value="ECO:0007669"/>
    <property type="project" value="UniProtKB-UniRule"/>
</dbReference>
<name>C3X7G7_OXAFO</name>
<dbReference type="InterPro" id="IPR029063">
    <property type="entry name" value="SAM-dependent_MTases_sf"/>
</dbReference>
<dbReference type="STRING" id="847.BRW83_2108"/>
<comment type="catalytic activity">
    <reaction evidence="1">
        <text>adenosine(2030) in 23S rRNA + S-adenosyl-L-methionine = N(6)-methyladenosine(2030) in 23S rRNA + S-adenosyl-L-homocysteine + H(+)</text>
        <dbReference type="Rhea" id="RHEA:43736"/>
        <dbReference type="Rhea" id="RHEA-COMP:10668"/>
        <dbReference type="Rhea" id="RHEA-COMP:10669"/>
        <dbReference type="ChEBI" id="CHEBI:15378"/>
        <dbReference type="ChEBI" id="CHEBI:57856"/>
        <dbReference type="ChEBI" id="CHEBI:59789"/>
        <dbReference type="ChEBI" id="CHEBI:74411"/>
        <dbReference type="ChEBI" id="CHEBI:74449"/>
        <dbReference type="EC" id="2.1.1.266"/>
    </reaction>
</comment>
<keyword evidence="1" id="KW-0489">Methyltransferase</keyword>
<dbReference type="AlphaFoldDB" id="C3X7G7"/>
<keyword evidence="1" id="KW-0698">rRNA processing</keyword>
<protein>
    <recommendedName>
        <fullName evidence="1">Ribosomal RNA large subunit methyltransferase J</fullName>
        <ecNumber evidence="1">2.1.1.266</ecNumber>
    </recommendedName>
    <alternativeName>
        <fullName evidence="1">23S rRNA (adenine(2030)-N6)-methyltransferase</fullName>
    </alternativeName>
    <alternativeName>
        <fullName evidence="1">23S rRNA m6A2030 methyltransferase</fullName>
    </alternativeName>
</protein>
<gene>
    <name evidence="1" type="primary">rlmJ</name>
    <name evidence="2" type="ORF">OFBG_00171</name>
</gene>
<comment type="subunit">
    <text evidence="1">Monomer.</text>
</comment>
<dbReference type="InterPro" id="IPR007473">
    <property type="entry name" value="RlmJ"/>
</dbReference>
<dbReference type="Proteomes" id="UP000005089">
    <property type="component" value="Unassembled WGS sequence"/>
</dbReference>
<dbReference type="Gene3D" id="3.40.50.150">
    <property type="entry name" value="Vaccinia Virus protein VP39"/>
    <property type="match status" value="1"/>
</dbReference>
<dbReference type="PANTHER" id="PTHR37426">
    <property type="entry name" value="RIBOSOMAL RNA LARGE SUBUNIT METHYLTRANSFERASE J"/>
    <property type="match status" value="1"/>
</dbReference>
<dbReference type="GO" id="GO:0005829">
    <property type="term" value="C:cytosol"/>
    <property type="evidence" value="ECO:0007669"/>
    <property type="project" value="TreeGrafter"/>
</dbReference>
<keyword evidence="3" id="KW-1185">Reference proteome</keyword>
<accession>C3X7G7</accession>
<dbReference type="RefSeq" id="WP_005879454.1">
    <property type="nucleotide sequence ID" value="NZ_CP019430.1"/>
</dbReference>
<evidence type="ECO:0000313" key="3">
    <source>
        <dbReference type="Proteomes" id="UP000005089"/>
    </source>
</evidence>
<dbReference type="EC" id="2.1.1.266" evidence="1"/>